<comment type="caution">
    <text evidence="3">The sequence shown here is derived from an EMBL/GenBank/DDBJ whole genome shotgun (WGS) entry which is preliminary data.</text>
</comment>
<dbReference type="AlphaFoldDB" id="A0A6B3VXA1"/>
<sequence length="232" mass="26182">MFNLIKLELTKFKIKGNIVASFICTLCILGFTWLLFFLVGAEGTATANDYKVILQIVNQFINGVFVLFAGVLISKFIIEEYKNKTIFLLFTYPVNRIQILLAKVIIIIVFTFLSIVLSSFLIYSFYYLLQVTSGVVIWELTLPFVVKQLANIILLALTNSIISLVPIYFGLRKNSVATTIITSILIVTFLYSGSPEFNLYSTIVVPIFMMIAGIFAVYFTVHNSEKEDVKMG</sequence>
<feature type="transmembrane region" description="Helical" evidence="1">
    <location>
        <begin position="20"/>
        <end position="40"/>
    </location>
</feature>
<evidence type="ECO:0000313" key="2">
    <source>
        <dbReference type="EMBL" id="MBA4538557.1"/>
    </source>
</evidence>
<dbReference type="Pfam" id="PF12730">
    <property type="entry name" value="ABC2_membrane_4"/>
    <property type="match status" value="1"/>
</dbReference>
<accession>A0A6B3VXA1</accession>
<evidence type="ECO:0000313" key="4">
    <source>
        <dbReference type="Proteomes" id="UP000472971"/>
    </source>
</evidence>
<dbReference type="RefSeq" id="WP_163243315.1">
    <property type="nucleotide sequence ID" value="NZ_CP082780.1"/>
</dbReference>
<proteinExistence type="predicted"/>
<dbReference type="EMBL" id="JAAIWN010000053">
    <property type="protein sequence ID" value="NEY82920.1"/>
    <property type="molecule type" value="Genomic_DNA"/>
</dbReference>
<dbReference type="Proteomes" id="UP000472971">
    <property type="component" value="Unassembled WGS sequence"/>
</dbReference>
<keyword evidence="4" id="KW-1185">Reference proteome</keyword>
<evidence type="ECO:0000313" key="3">
    <source>
        <dbReference type="EMBL" id="NEY82920.1"/>
    </source>
</evidence>
<dbReference type="Proteomes" id="UP000570010">
    <property type="component" value="Unassembled WGS sequence"/>
</dbReference>
<keyword evidence="1" id="KW-0472">Membrane</keyword>
<evidence type="ECO:0000256" key="1">
    <source>
        <dbReference type="SAM" id="Phobius"/>
    </source>
</evidence>
<reference evidence="2 5" key="2">
    <citation type="submission" date="2020-07" db="EMBL/GenBank/DDBJ databases">
        <authorList>
            <person name="Feng H."/>
        </authorList>
    </citation>
    <scope>NUCLEOTIDE SEQUENCE [LARGE SCALE GENOMIC DNA]</scope>
    <source>
        <strain evidence="5">s-12</strain>
        <strain evidence="2">S-12</strain>
    </source>
</reference>
<feature type="transmembrane region" description="Helical" evidence="1">
    <location>
        <begin position="149"/>
        <end position="169"/>
    </location>
</feature>
<keyword evidence="1" id="KW-0812">Transmembrane</keyword>
<gene>
    <name evidence="3" type="ORF">G4D64_15790</name>
    <name evidence="2" type="ORF">H1Z61_15830</name>
</gene>
<keyword evidence="1" id="KW-1133">Transmembrane helix</keyword>
<organism evidence="3 4">
    <name type="scientific">Bacillus aquiflavi</name>
    <dbReference type="NCBI Taxonomy" id="2672567"/>
    <lineage>
        <taxon>Bacteria</taxon>
        <taxon>Bacillati</taxon>
        <taxon>Bacillota</taxon>
        <taxon>Bacilli</taxon>
        <taxon>Bacillales</taxon>
        <taxon>Bacillaceae</taxon>
        <taxon>Bacillus</taxon>
    </lineage>
</organism>
<feature type="transmembrane region" description="Helical" evidence="1">
    <location>
        <begin position="176"/>
        <end position="193"/>
    </location>
</feature>
<feature type="transmembrane region" description="Helical" evidence="1">
    <location>
        <begin position="199"/>
        <end position="221"/>
    </location>
</feature>
<feature type="transmembrane region" description="Helical" evidence="1">
    <location>
        <begin position="99"/>
        <end position="129"/>
    </location>
</feature>
<reference evidence="3 4" key="1">
    <citation type="submission" date="2020-02" db="EMBL/GenBank/DDBJ databases">
        <title>Bacillus aquiflavi sp. nov., isolated from yellow water of strong flavor Chinese baijiu in Yibin region of China.</title>
        <authorList>
            <person name="Xie J."/>
        </authorList>
    </citation>
    <scope>NUCLEOTIDE SEQUENCE [LARGE SCALE GENOMIC DNA]</scope>
    <source>
        <strain evidence="3 4">3H-10</strain>
    </source>
</reference>
<feature type="transmembrane region" description="Helical" evidence="1">
    <location>
        <begin position="60"/>
        <end position="78"/>
    </location>
</feature>
<dbReference type="EMBL" id="JACEIO010000051">
    <property type="protein sequence ID" value="MBA4538557.1"/>
    <property type="molecule type" value="Genomic_DNA"/>
</dbReference>
<protein>
    <submittedName>
        <fullName evidence="2 3">ABC transporter permease</fullName>
    </submittedName>
</protein>
<name>A0A6B3VXA1_9BACI</name>
<evidence type="ECO:0000313" key="5">
    <source>
        <dbReference type="Proteomes" id="UP000570010"/>
    </source>
</evidence>